<evidence type="ECO:0000313" key="14">
    <source>
        <dbReference type="Proteomes" id="UP001497457"/>
    </source>
</evidence>
<dbReference type="SUPFAM" id="SSF57667">
    <property type="entry name" value="beta-beta-alpha zinc fingers"/>
    <property type="match status" value="1"/>
</dbReference>
<evidence type="ECO:0000256" key="8">
    <source>
        <dbReference type="ARBA" id="ARBA00023163"/>
    </source>
</evidence>
<protein>
    <recommendedName>
        <fullName evidence="12">BED-type domain-containing protein</fullName>
    </recommendedName>
</protein>
<dbReference type="InterPro" id="IPR012337">
    <property type="entry name" value="RNaseH-like_sf"/>
</dbReference>
<dbReference type="AlphaFoldDB" id="A0ABC9G7J2"/>
<dbReference type="PANTHER" id="PTHR46481:SF11">
    <property type="entry name" value="ZINC FINGER BED DOMAIN-CONTAINING PROTEIN RICESLEEPER 2-LIKE"/>
    <property type="match status" value="1"/>
</dbReference>
<keyword evidence="5" id="KW-0862">Zinc</keyword>
<dbReference type="PROSITE" id="PS50808">
    <property type="entry name" value="ZF_BED"/>
    <property type="match status" value="1"/>
</dbReference>
<dbReference type="InterPro" id="IPR025525">
    <property type="entry name" value="hAT-like_transposase_RNase-H"/>
</dbReference>
<dbReference type="EMBL" id="OZ075118">
    <property type="protein sequence ID" value="CAL5088513.1"/>
    <property type="molecule type" value="Genomic_DNA"/>
</dbReference>
<dbReference type="InterPro" id="IPR008906">
    <property type="entry name" value="HATC_C_dom"/>
</dbReference>
<feature type="region of interest" description="Disordered" evidence="11">
    <location>
        <begin position="189"/>
        <end position="213"/>
    </location>
</feature>
<evidence type="ECO:0000256" key="10">
    <source>
        <dbReference type="PROSITE-ProRule" id="PRU00027"/>
    </source>
</evidence>
<feature type="domain" description="BED-type" evidence="12">
    <location>
        <begin position="39"/>
        <end position="104"/>
    </location>
</feature>
<gene>
    <name evidence="13" type="ORF">URODEC1_LOCUS112856</name>
</gene>
<evidence type="ECO:0000313" key="13">
    <source>
        <dbReference type="EMBL" id="CAL5088513.1"/>
    </source>
</evidence>
<comment type="subcellular location">
    <subcellularLocation>
        <location evidence="1">Nucleus</location>
    </subcellularLocation>
</comment>
<keyword evidence="9" id="KW-0539">Nucleus</keyword>
<dbReference type="SMART" id="SM00614">
    <property type="entry name" value="ZnF_BED"/>
    <property type="match status" value="1"/>
</dbReference>
<reference evidence="13 14" key="2">
    <citation type="submission" date="2024-10" db="EMBL/GenBank/DDBJ databases">
        <authorList>
            <person name="Ryan C."/>
        </authorList>
    </citation>
    <scope>NUCLEOTIDE SEQUENCE [LARGE SCALE GENOMIC DNA]</scope>
</reference>
<dbReference type="Pfam" id="PF14372">
    <property type="entry name" value="hAT-like_RNase-H"/>
    <property type="match status" value="1"/>
</dbReference>
<evidence type="ECO:0000259" key="12">
    <source>
        <dbReference type="PROSITE" id="PS50808"/>
    </source>
</evidence>
<dbReference type="InterPro" id="IPR003656">
    <property type="entry name" value="Znf_BED"/>
</dbReference>
<dbReference type="GO" id="GO:0005634">
    <property type="term" value="C:nucleus"/>
    <property type="evidence" value="ECO:0007669"/>
    <property type="project" value="UniProtKB-SubCell"/>
</dbReference>
<dbReference type="Pfam" id="PF02892">
    <property type="entry name" value="zf-BED"/>
    <property type="match status" value="1"/>
</dbReference>
<evidence type="ECO:0000256" key="6">
    <source>
        <dbReference type="ARBA" id="ARBA00023015"/>
    </source>
</evidence>
<feature type="compositionally biased region" description="Polar residues" evidence="11">
    <location>
        <begin position="198"/>
        <end position="213"/>
    </location>
</feature>
<keyword evidence="8" id="KW-0804">Transcription</keyword>
<evidence type="ECO:0000256" key="5">
    <source>
        <dbReference type="ARBA" id="ARBA00022833"/>
    </source>
</evidence>
<dbReference type="PANTHER" id="PTHR46481">
    <property type="entry name" value="ZINC FINGER BED DOMAIN-CONTAINING PROTEIN 4"/>
    <property type="match status" value="1"/>
</dbReference>
<evidence type="ECO:0000256" key="4">
    <source>
        <dbReference type="ARBA" id="ARBA00022771"/>
    </source>
</evidence>
<dbReference type="InterPro" id="IPR052035">
    <property type="entry name" value="ZnF_BED_domain_contain"/>
</dbReference>
<feature type="region of interest" description="Disordered" evidence="11">
    <location>
        <begin position="91"/>
        <end position="115"/>
    </location>
</feature>
<dbReference type="GO" id="GO:0008270">
    <property type="term" value="F:zinc ion binding"/>
    <property type="evidence" value="ECO:0007669"/>
    <property type="project" value="UniProtKB-KW"/>
</dbReference>
<reference evidence="14" key="1">
    <citation type="submission" date="2024-06" db="EMBL/GenBank/DDBJ databases">
        <authorList>
            <person name="Ryan C."/>
        </authorList>
    </citation>
    <scope>NUCLEOTIDE SEQUENCE [LARGE SCALE GENOMIC DNA]</scope>
</reference>
<keyword evidence="14" id="KW-1185">Reference proteome</keyword>
<keyword evidence="6" id="KW-0805">Transcription regulation</keyword>
<dbReference type="GO" id="GO:0003677">
    <property type="term" value="F:DNA binding"/>
    <property type="evidence" value="ECO:0007669"/>
    <property type="project" value="UniProtKB-KW"/>
</dbReference>
<evidence type="ECO:0000256" key="7">
    <source>
        <dbReference type="ARBA" id="ARBA00023125"/>
    </source>
</evidence>
<proteinExistence type="predicted"/>
<dbReference type="SUPFAM" id="SSF53098">
    <property type="entry name" value="Ribonuclease H-like"/>
    <property type="match status" value="1"/>
</dbReference>
<evidence type="ECO:0000256" key="11">
    <source>
        <dbReference type="SAM" id="MobiDB-lite"/>
    </source>
</evidence>
<sequence length="715" mass="82280">MLTGMEVVVGNANNVIDEQEESSESVLSPLFSGTKLNKRFRSKVWDYFIPTFVDGKVTMAECMQCHQVYQCGTSGTSSLLRHQANCIPRTQKRPRLHQEHTSLPPAHKSTALAGSDPKQKKLLFYEYNQKKCSATADAAPERKELALPDTCTETNRKNQEVGQNGSHELLAVPKQKNIALPCISTDNNKSHGKIVSPERNNITTGTNRKNQEVNQNCSPKELIEMLAMHGHLPRMVEQDGFRKLVAWLNPMVTMPSRFELMGNKWKLHDQEQSRLMESLKALRSRVCLSAYICHYDPCLAFLCLRVHYIDDEWEKQQKIIRFSPVNPSCNANELSDIIIQSIGQWGLCGKIFSIILDNAFTDDSVASNVKTRLQKWNKVAADQSLFVIRYATHLLDRVTQVGLDEIDKFMEKSAKCSKYAMGLTPSVVQYPNCRYAPSSEEWTTAEKICEILERFHRHMDSMHNSPSPVNFYDTLWEVKREIRREANFYRQAGFAYKDEGFSNALKKMHQKFKEHWKVCFFHFCMPMVMDPRYRLEHIKSSVLLICRESYRHLDTEIDDYMHFVHDTLLSLFYEYSRLVVDANSTSGSKTSKESAVNGDMLEEYYQETDYPFGQRPLTELDQYLQEPCLPTGDSSVLQWWKEHCLTYPTISRMARDILALPCSTDCKVAATTARLVMSESGNEHRVEQLVCIQDWFAPAGRSGAKTTYILKWREY</sequence>
<organism evidence="13 14">
    <name type="scientific">Urochloa decumbens</name>
    <dbReference type="NCBI Taxonomy" id="240449"/>
    <lineage>
        <taxon>Eukaryota</taxon>
        <taxon>Viridiplantae</taxon>
        <taxon>Streptophyta</taxon>
        <taxon>Embryophyta</taxon>
        <taxon>Tracheophyta</taxon>
        <taxon>Spermatophyta</taxon>
        <taxon>Magnoliopsida</taxon>
        <taxon>Liliopsida</taxon>
        <taxon>Poales</taxon>
        <taxon>Poaceae</taxon>
        <taxon>PACMAD clade</taxon>
        <taxon>Panicoideae</taxon>
        <taxon>Panicodae</taxon>
        <taxon>Paniceae</taxon>
        <taxon>Melinidinae</taxon>
        <taxon>Urochloa</taxon>
    </lineage>
</organism>
<keyword evidence="7" id="KW-0238">DNA-binding</keyword>
<name>A0ABC9G7J2_9POAL</name>
<keyword evidence="3" id="KW-0479">Metal-binding</keyword>
<evidence type="ECO:0000256" key="3">
    <source>
        <dbReference type="ARBA" id="ARBA00022723"/>
    </source>
</evidence>
<dbReference type="Proteomes" id="UP001497457">
    <property type="component" value="Chromosome 8b"/>
</dbReference>
<keyword evidence="4 10" id="KW-0863">Zinc-finger</keyword>
<comment type="subunit">
    <text evidence="2">Homodimer.</text>
</comment>
<evidence type="ECO:0000256" key="1">
    <source>
        <dbReference type="ARBA" id="ARBA00004123"/>
    </source>
</evidence>
<accession>A0ABC9G7J2</accession>
<evidence type="ECO:0000256" key="9">
    <source>
        <dbReference type="ARBA" id="ARBA00023242"/>
    </source>
</evidence>
<dbReference type="Pfam" id="PF05699">
    <property type="entry name" value="Dimer_Tnp_hAT"/>
    <property type="match status" value="1"/>
</dbReference>
<evidence type="ECO:0000256" key="2">
    <source>
        <dbReference type="ARBA" id="ARBA00011738"/>
    </source>
</evidence>
<dbReference type="InterPro" id="IPR036236">
    <property type="entry name" value="Znf_C2H2_sf"/>
</dbReference>
<dbReference type="GO" id="GO:0009791">
    <property type="term" value="P:post-embryonic development"/>
    <property type="evidence" value="ECO:0007669"/>
    <property type="project" value="UniProtKB-ARBA"/>
</dbReference>